<accession>A0A7R8Z0D8</accession>
<dbReference type="InterPro" id="IPR006652">
    <property type="entry name" value="Kelch_1"/>
</dbReference>
<dbReference type="GO" id="GO:0003779">
    <property type="term" value="F:actin binding"/>
    <property type="evidence" value="ECO:0007669"/>
    <property type="project" value="UniProtKB-KW"/>
</dbReference>
<dbReference type="Gene3D" id="2.120.10.80">
    <property type="entry name" value="Kelch-type beta propeller"/>
    <property type="match status" value="2"/>
</dbReference>
<dbReference type="Proteomes" id="UP000594454">
    <property type="component" value="Chromosome 5"/>
</dbReference>
<dbReference type="SMART" id="SM00875">
    <property type="entry name" value="BACK"/>
    <property type="match status" value="1"/>
</dbReference>
<dbReference type="SMART" id="SM00612">
    <property type="entry name" value="Kelch"/>
    <property type="match status" value="6"/>
</dbReference>
<gene>
    <name evidence="5" type="ORF">HERILL_LOCUS13374</name>
</gene>
<proteinExistence type="predicted"/>
<dbReference type="InterPro" id="IPR011043">
    <property type="entry name" value="Gal_Oxase/kelch_b-propeller"/>
</dbReference>
<dbReference type="CDD" id="cd18186">
    <property type="entry name" value="BTB_POZ_ZBTB_KLHL-like"/>
    <property type="match status" value="1"/>
</dbReference>
<evidence type="ECO:0000256" key="1">
    <source>
        <dbReference type="ARBA" id="ARBA00022441"/>
    </source>
</evidence>
<dbReference type="Gene3D" id="3.30.710.10">
    <property type="entry name" value="Potassium Channel Kv1.1, Chain A"/>
    <property type="match status" value="1"/>
</dbReference>
<dbReference type="PROSITE" id="PS50097">
    <property type="entry name" value="BTB"/>
    <property type="match status" value="1"/>
</dbReference>
<dbReference type="EMBL" id="LR899013">
    <property type="protein sequence ID" value="CAD7090918.1"/>
    <property type="molecule type" value="Genomic_DNA"/>
</dbReference>
<evidence type="ECO:0000313" key="6">
    <source>
        <dbReference type="Proteomes" id="UP000594454"/>
    </source>
</evidence>
<dbReference type="InterPro" id="IPR000210">
    <property type="entry name" value="BTB/POZ_dom"/>
</dbReference>
<dbReference type="Pfam" id="PF07707">
    <property type="entry name" value="BACK"/>
    <property type="match status" value="1"/>
</dbReference>
<dbReference type="Pfam" id="PF00651">
    <property type="entry name" value="BTB"/>
    <property type="match status" value="1"/>
</dbReference>
<dbReference type="PANTHER" id="PTHR22667">
    <property type="entry name" value="AT01380P-RELATED"/>
    <property type="match status" value="1"/>
</dbReference>
<dbReference type="Pfam" id="PF24681">
    <property type="entry name" value="Kelch_KLHDC2_KLHL20_DRC7"/>
    <property type="match status" value="1"/>
</dbReference>
<dbReference type="InterPro" id="IPR011705">
    <property type="entry name" value="BACK"/>
</dbReference>
<feature type="compositionally biased region" description="Pro residues" evidence="3">
    <location>
        <begin position="452"/>
        <end position="461"/>
    </location>
</feature>
<keyword evidence="2" id="KW-0677">Repeat</keyword>
<protein>
    <recommendedName>
        <fullName evidence="4">BTB domain-containing protein</fullName>
    </recommendedName>
</protein>
<dbReference type="SUPFAM" id="SSF54695">
    <property type="entry name" value="POZ domain"/>
    <property type="match status" value="1"/>
</dbReference>
<dbReference type="Gene3D" id="1.25.40.420">
    <property type="match status" value="1"/>
</dbReference>
<keyword evidence="6" id="KW-1185">Reference proteome</keyword>
<dbReference type="InterPro" id="IPR031750">
    <property type="entry name" value="DUF4734"/>
</dbReference>
<evidence type="ECO:0000256" key="3">
    <source>
        <dbReference type="SAM" id="MobiDB-lite"/>
    </source>
</evidence>
<evidence type="ECO:0000256" key="2">
    <source>
        <dbReference type="ARBA" id="ARBA00022737"/>
    </source>
</evidence>
<feature type="region of interest" description="Disordered" evidence="3">
    <location>
        <begin position="494"/>
        <end position="520"/>
    </location>
</feature>
<organism evidence="5 6">
    <name type="scientific">Hermetia illucens</name>
    <name type="common">Black soldier fly</name>
    <dbReference type="NCBI Taxonomy" id="343691"/>
    <lineage>
        <taxon>Eukaryota</taxon>
        <taxon>Metazoa</taxon>
        <taxon>Ecdysozoa</taxon>
        <taxon>Arthropoda</taxon>
        <taxon>Hexapoda</taxon>
        <taxon>Insecta</taxon>
        <taxon>Pterygota</taxon>
        <taxon>Neoptera</taxon>
        <taxon>Endopterygota</taxon>
        <taxon>Diptera</taxon>
        <taxon>Brachycera</taxon>
        <taxon>Stratiomyomorpha</taxon>
        <taxon>Stratiomyidae</taxon>
        <taxon>Hermetiinae</taxon>
        <taxon>Hermetia</taxon>
    </lineage>
</organism>
<dbReference type="InParanoid" id="A0A7R8Z0D8"/>
<sequence>MEGIQGICCLQNFPTSDNQQLADVNNTLNYFNFNFCENSESSRHAIPSSSPNCDTISAPFELEAESRQNISFGYHQIVKPPSKFFSMQLFDKNMPGQQQFKEKSLAEIGFNSTEINNWDKIVQPHKTDLLVLLEKMIKNYEKTNVQIRINDTTFNCHMMVLQCYSDFFMELNNEQLVVLPADKVTPQAFVMVYDWMLSSKPMVQREGILELFNAAQFLKIKGLVDQCWVCLDDDERFCEDAAFLLYLEARKFGHELIQQLMLTRICKFFLTLVASKEFLELTPKEICTLLQSNSIGVNTETEVLMAAVRWLNFNWADREQYMLEVMGCVRFGLMTPWQLVELRRNSDSPEIQRVVESGAVQKMIDDGLSYVTTKYWYASNSENLFHFMERLNLTEPVERQWVRDKTWSEHFECPNQMYSSYNSFLEYLEMIRNMGKDHWKTLQCHEGTPNLMHPPPPPPPQSRKDQCTQVQINKTHNKHGRSDELHRGGMQSVYYHSHGNRKNTHVPSLPQGFTGDPTQEDKNVVENKEQTGISMKDTFTDGIKILMPLFPVKQLLPNVSSHSGEKTNSDGSKNEVIDVTRYQILLFGGIDPFNTTTSDQQGKSVLQYSIRTNSWKIFTNMPGSRHHHSAIFYSGKIFIIGGTRPAYESILPTLSECVWSFDPKSLQWRNEKDLPYPRRDFGLVGTRKGIYLIGGEDGNRVFLASTIFLTPGESKAWIEVEKLRTPRTGLAAALVGNNIYAAGGIVGLPNSGVTNTVESYDLTTGHWTQISNLRKPRSFGKFCVLSNSEVFLIGGVTVEGNRFLSLSSVDKLDLKTKAWTKETNMNFARHGHDVGALDDKILIFGGVSTNKNQTLNSVECYSTTTKRWITGIRSLPSPLSGMAAVIFV</sequence>
<dbReference type="InterPro" id="IPR015915">
    <property type="entry name" value="Kelch-typ_b-propeller"/>
</dbReference>
<dbReference type="SMART" id="SM00225">
    <property type="entry name" value="BTB"/>
    <property type="match status" value="1"/>
</dbReference>
<dbReference type="Pfam" id="PF15881">
    <property type="entry name" value="DUF4734"/>
    <property type="match status" value="1"/>
</dbReference>
<dbReference type="AlphaFoldDB" id="A0A7R8Z0D8"/>
<evidence type="ECO:0000259" key="4">
    <source>
        <dbReference type="PROSITE" id="PS50097"/>
    </source>
</evidence>
<feature type="domain" description="BTB" evidence="4">
    <location>
        <begin position="143"/>
        <end position="205"/>
    </location>
</feature>
<dbReference type="OrthoDB" id="6350321at2759"/>
<reference evidence="5 6" key="1">
    <citation type="submission" date="2020-11" db="EMBL/GenBank/DDBJ databases">
        <authorList>
            <person name="Wallbank WR R."/>
            <person name="Pardo Diaz C."/>
            <person name="Kozak K."/>
            <person name="Martin S."/>
            <person name="Jiggins C."/>
            <person name="Moest M."/>
            <person name="Warren A I."/>
            <person name="Generalovic N T."/>
            <person name="Byers J.R.P. K."/>
            <person name="Montejo-Kovacevich G."/>
            <person name="Yen C E."/>
        </authorList>
    </citation>
    <scope>NUCLEOTIDE SEQUENCE [LARGE SCALE GENOMIC DNA]</scope>
</reference>
<feature type="region of interest" description="Disordered" evidence="3">
    <location>
        <begin position="446"/>
        <end position="465"/>
    </location>
</feature>
<dbReference type="SUPFAM" id="SSF50965">
    <property type="entry name" value="Galactose oxidase, central domain"/>
    <property type="match status" value="1"/>
</dbReference>
<evidence type="ECO:0000313" key="5">
    <source>
        <dbReference type="EMBL" id="CAD7090918.1"/>
    </source>
</evidence>
<name>A0A7R8Z0D8_HERIL</name>
<dbReference type="PANTHER" id="PTHR22667:SF0">
    <property type="entry name" value="AT01380P-RELATED"/>
    <property type="match status" value="1"/>
</dbReference>
<keyword evidence="1" id="KW-0880">Kelch repeat</keyword>
<dbReference type="InterPro" id="IPR011333">
    <property type="entry name" value="SKP1/BTB/POZ_sf"/>
</dbReference>